<keyword evidence="1" id="KW-0732">Signal</keyword>
<dbReference type="PANTHER" id="PTHR43798">
    <property type="entry name" value="MONOACYLGLYCEROL LIPASE"/>
    <property type="match status" value="1"/>
</dbReference>
<dbReference type="EMBL" id="VRUR01000002">
    <property type="protein sequence ID" value="TXN35398.1"/>
    <property type="molecule type" value="Genomic_DNA"/>
</dbReference>
<protein>
    <submittedName>
        <fullName evidence="3">Alpha/beta hydrolase</fullName>
    </submittedName>
</protein>
<dbReference type="AlphaFoldDB" id="A0A5C8V3P5"/>
<dbReference type="InterPro" id="IPR050266">
    <property type="entry name" value="AB_hydrolase_sf"/>
</dbReference>
<dbReference type="Proteomes" id="UP000321456">
    <property type="component" value="Unassembled WGS sequence"/>
</dbReference>
<reference evidence="3 4" key="1">
    <citation type="submission" date="2019-08" db="EMBL/GenBank/DDBJ databases">
        <title>Professor.</title>
        <authorList>
            <person name="Park J.S."/>
        </authorList>
    </citation>
    <scope>NUCLEOTIDE SEQUENCE [LARGE SCALE GENOMIC DNA]</scope>
    <source>
        <strain evidence="3 4">176CP5-101</strain>
    </source>
</reference>
<dbReference type="SUPFAM" id="SSF53474">
    <property type="entry name" value="alpha/beta-Hydrolases"/>
    <property type="match status" value="1"/>
</dbReference>
<name>A0A5C8V3P5_9FLAO</name>
<keyword evidence="3" id="KW-0378">Hydrolase</keyword>
<dbReference type="RefSeq" id="WP_147744132.1">
    <property type="nucleotide sequence ID" value="NZ_VRUR01000002.1"/>
</dbReference>
<proteinExistence type="predicted"/>
<accession>A0A5C8V3P5</accession>
<organism evidence="3 4">
    <name type="scientific">Flagellimonas hymeniacidonis</name>
    <dbReference type="NCBI Taxonomy" id="2603628"/>
    <lineage>
        <taxon>Bacteria</taxon>
        <taxon>Pseudomonadati</taxon>
        <taxon>Bacteroidota</taxon>
        <taxon>Flavobacteriia</taxon>
        <taxon>Flavobacteriales</taxon>
        <taxon>Flavobacteriaceae</taxon>
        <taxon>Flagellimonas</taxon>
    </lineage>
</organism>
<evidence type="ECO:0000256" key="1">
    <source>
        <dbReference type="SAM" id="SignalP"/>
    </source>
</evidence>
<evidence type="ECO:0000259" key="2">
    <source>
        <dbReference type="Pfam" id="PF00561"/>
    </source>
</evidence>
<sequence length="259" mass="29173">MKKYYFIWFLFFGLGLQAQTQFFSSFDGTQVAYSDEGSGKAVILVHGFINTGGMWERSILKKQLLESGYRVIVPDLRGNGQSDQSENPEAYKDDAEVKDLDHFINHLNLEELDVIGYSRGSIVLAKFLVNEKRIKRAVLGGMGVDFTNPEWDRRILFMNAFDGKITEETKGAVDYATSIGANLKILHLLQKYQPVTSLEELKEISAEVLIIAGDQDLDNGNPEALKNEIPNSQLRIVPGDHNGTYKTIQFSNEIIQFLD</sequence>
<comment type="caution">
    <text evidence="3">The sequence shown here is derived from an EMBL/GenBank/DDBJ whole genome shotgun (WGS) entry which is preliminary data.</text>
</comment>
<evidence type="ECO:0000313" key="3">
    <source>
        <dbReference type="EMBL" id="TXN35398.1"/>
    </source>
</evidence>
<dbReference type="Pfam" id="PF00561">
    <property type="entry name" value="Abhydrolase_1"/>
    <property type="match status" value="1"/>
</dbReference>
<feature type="domain" description="AB hydrolase-1" evidence="2">
    <location>
        <begin position="41"/>
        <end position="152"/>
    </location>
</feature>
<feature type="chain" id="PRO_5022997973" evidence="1">
    <location>
        <begin position="19"/>
        <end position="259"/>
    </location>
</feature>
<evidence type="ECO:0000313" key="4">
    <source>
        <dbReference type="Proteomes" id="UP000321456"/>
    </source>
</evidence>
<dbReference type="Gene3D" id="3.40.50.1820">
    <property type="entry name" value="alpha/beta hydrolase"/>
    <property type="match status" value="1"/>
</dbReference>
<gene>
    <name evidence="3" type="ORF">FVB32_12500</name>
</gene>
<feature type="signal peptide" evidence="1">
    <location>
        <begin position="1"/>
        <end position="18"/>
    </location>
</feature>
<dbReference type="InterPro" id="IPR000073">
    <property type="entry name" value="AB_hydrolase_1"/>
</dbReference>
<keyword evidence="4" id="KW-1185">Reference proteome</keyword>
<dbReference type="InterPro" id="IPR029058">
    <property type="entry name" value="AB_hydrolase_fold"/>
</dbReference>
<dbReference type="GO" id="GO:0016787">
    <property type="term" value="F:hydrolase activity"/>
    <property type="evidence" value="ECO:0007669"/>
    <property type="project" value="UniProtKB-KW"/>
</dbReference>